<organism evidence="2 3">
    <name type="scientific">Danio rerio</name>
    <name type="common">Zebrafish</name>
    <name type="synonym">Brachydanio rerio</name>
    <dbReference type="NCBI Taxonomy" id="7955"/>
    <lineage>
        <taxon>Eukaryota</taxon>
        <taxon>Metazoa</taxon>
        <taxon>Chordata</taxon>
        <taxon>Craniata</taxon>
        <taxon>Vertebrata</taxon>
        <taxon>Euteleostomi</taxon>
        <taxon>Actinopterygii</taxon>
        <taxon>Neopterygii</taxon>
        <taxon>Teleostei</taxon>
        <taxon>Ostariophysi</taxon>
        <taxon>Cypriniformes</taxon>
        <taxon>Danionidae</taxon>
        <taxon>Danioninae</taxon>
        <taxon>Danio</taxon>
    </lineage>
</organism>
<sequence>MVSKEAGRCTLSSSESDSESGGPSLERSGADAVRKRNKALQVRFKDICEAQNEVAHRGARDRSVSCKVIHRRYMTMPARRSIPNVTKSTGVQTSPDLKKRYQTFPFERKKGNVIKHTALVENHPDQNNGFLSDVKDGKRGARCDGHVQQTRVLLHTTPQCSDAKDLCAGPDCSDGKLCPDLSDAALDQSDANVPGSGAKHKGLPSESEAGVGQQPNCASSTTPTQPLPVRGDCSKISGPIAWTSLTQVECPESPSGSCARKKDTAQLNGLQTQSQALPHSASCASQAHIRAHCHSSQNSGPTETQQQGTRGQLIALPGVDGNVKARLQAMETLISSSQETIKVLLGVIQELERGEAQREGGWVAEAAVLEENARLPSPQTLSSAERLAERHSPSSVSWVFP</sequence>
<dbReference type="PANTHER" id="PTHR28682">
    <property type="entry name" value="INHIBITORY SYNAPTIC FACTOR 2A-RELATED"/>
    <property type="match status" value="1"/>
</dbReference>
<feature type="compositionally biased region" description="Polar residues" evidence="1">
    <location>
        <begin position="213"/>
        <end position="224"/>
    </location>
</feature>
<gene>
    <name evidence="3" type="primary">insyn2ab</name>
</gene>
<feature type="region of interest" description="Disordered" evidence="1">
    <location>
        <begin position="188"/>
        <end position="232"/>
    </location>
</feature>
<dbReference type="InterPro" id="IPR029337">
    <property type="entry name" value="INSYN2"/>
</dbReference>
<protein>
    <submittedName>
        <fullName evidence="3">Inhibitory synaptic factor 2A isoform X2</fullName>
    </submittedName>
</protein>
<dbReference type="PANTHER" id="PTHR28682:SF4">
    <property type="entry name" value="INHIBITORY SYNAPTIC FACTOR 2AB"/>
    <property type="match status" value="1"/>
</dbReference>
<reference evidence="3" key="1">
    <citation type="submission" date="2025-08" db="UniProtKB">
        <authorList>
            <consortium name="RefSeq"/>
        </authorList>
    </citation>
    <scope>IDENTIFICATION</scope>
    <source>
        <strain evidence="3">Tuebingen</strain>
        <tissue evidence="3">Fibroblasts and whole tissue</tissue>
    </source>
</reference>
<feature type="region of interest" description="Disordered" evidence="1">
    <location>
        <begin position="374"/>
        <end position="401"/>
    </location>
</feature>
<dbReference type="AlphaFoldDB" id="A0AB32T631"/>
<feature type="compositionally biased region" description="Low complexity" evidence="1">
    <location>
        <begin position="12"/>
        <end position="24"/>
    </location>
</feature>
<dbReference type="Pfam" id="PF15265">
    <property type="entry name" value="FAM196"/>
    <property type="match status" value="1"/>
</dbReference>
<dbReference type="KEGG" id="dre:100002268"/>
<dbReference type="GeneID" id="100002268"/>
<evidence type="ECO:0000313" key="3">
    <source>
        <dbReference type="RefSeq" id="XP_068070708.1"/>
    </source>
</evidence>
<evidence type="ECO:0000256" key="1">
    <source>
        <dbReference type="SAM" id="MobiDB-lite"/>
    </source>
</evidence>
<accession>A0AB32T631</accession>
<keyword evidence="2" id="KW-1185">Reference proteome</keyword>
<dbReference type="RefSeq" id="XP_068070708.1">
    <property type="nucleotide sequence ID" value="XM_068214607.2"/>
</dbReference>
<dbReference type="CTD" id="100002268"/>
<proteinExistence type="predicted"/>
<feature type="region of interest" description="Disordered" evidence="1">
    <location>
        <begin position="1"/>
        <end position="33"/>
    </location>
</feature>
<name>A0AB32T631_DANRE</name>
<evidence type="ECO:0000313" key="2">
    <source>
        <dbReference type="Proteomes" id="UP000000437"/>
    </source>
</evidence>
<dbReference type="Proteomes" id="UP000000437">
    <property type="component" value="Chromosome 17"/>
</dbReference>